<evidence type="ECO:0000313" key="3">
    <source>
        <dbReference type="EMBL" id="OEY68773.1"/>
    </source>
</evidence>
<dbReference type="AlphaFoldDB" id="A0A1E7Q3W8"/>
<dbReference type="RefSeq" id="WP_070048339.1">
    <property type="nucleotide sequence ID" value="NZ_CBCSDO010000001.1"/>
</dbReference>
<comment type="caution">
    <text evidence="3">The sequence shown here is derived from an EMBL/GenBank/DDBJ whole genome shotgun (WGS) entry which is preliminary data.</text>
</comment>
<sequence>MWVMSIIGIVWFSLSLIFILAFMDTDVDAAMGWGMLGMLYAIPYAIVGIVTTKKKSKDDSTSMQQLINLNELKEKGILTDDEFQFKKQQILG</sequence>
<feature type="transmembrane region" description="Helical" evidence="1">
    <location>
        <begin position="29"/>
        <end position="50"/>
    </location>
</feature>
<protein>
    <recommendedName>
        <fullName evidence="2">SHOCT domain-containing protein</fullName>
    </recommendedName>
</protein>
<keyword evidence="1" id="KW-1133">Transmembrane helix</keyword>
<evidence type="ECO:0000256" key="1">
    <source>
        <dbReference type="SAM" id="Phobius"/>
    </source>
</evidence>
<dbReference type="InterPro" id="IPR018649">
    <property type="entry name" value="SHOCT"/>
</dbReference>
<dbReference type="Pfam" id="PF09851">
    <property type="entry name" value="SHOCT"/>
    <property type="match status" value="1"/>
</dbReference>
<feature type="transmembrane region" description="Helical" evidence="1">
    <location>
        <begin position="5"/>
        <end position="23"/>
    </location>
</feature>
<accession>A0A1E7Q3W8</accession>
<name>A0A1E7Q3W8_9GAMM</name>
<keyword evidence="1" id="KW-0812">Transmembrane</keyword>
<proteinExistence type="predicted"/>
<evidence type="ECO:0000313" key="4">
    <source>
        <dbReference type="Proteomes" id="UP000242258"/>
    </source>
</evidence>
<reference evidence="4" key="1">
    <citation type="submission" date="2016-09" db="EMBL/GenBank/DDBJ databases">
        <authorList>
            <person name="Wan X."/>
            <person name="Hou S."/>
        </authorList>
    </citation>
    <scope>NUCLEOTIDE SEQUENCE [LARGE SCALE GENOMIC DNA]</scope>
    <source>
        <strain evidence="4">KH87</strain>
    </source>
</reference>
<keyword evidence="1" id="KW-0472">Membrane</keyword>
<organism evidence="3 4">
    <name type="scientific">Rheinheimera salexigens</name>
    <dbReference type="NCBI Taxonomy" id="1628148"/>
    <lineage>
        <taxon>Bacteria</taxon>
        <taxon>Pseudomonadati</taxon>
        <taxon>Pseudomonadota</taxon>
        <taxon>Gammaproteobacteria</taxon>
        <taxon>Chromatiales</taxon>
        <taxon>Chromatiaceae</taxon>
        <taxon>Rheinheimera</taxon>
    </lineage>
</organism>
<feature type="domain" description="SHOCT" evidence="2">
    <location>
        <begin position="65"/>
        <end position="91"/>
    </location>
</feature>
<gene>
    <name evidence="3" type="ORF">BI198_03735</name>
</gene>
<dbReference type="EMBL" id="MKEK01000001">
    <property type="protein sequence ID" value="OEY68773.1"/>
    <property type="molecule type" value="Genomic_DNA"/>
</dbReference>
<keyword evidence="4" id="KW-1185">Reference proteome</keyword>
<dbReference type="Proteomes" id="UP000242258">
    <property type="component" value="Unassembled WGS sequence"/>
</dbReference>
<evidence type="ECO:0000259" key="2">
    <source>
        <dbReference type="Pfam" id="PF09851"/>
    </source>
</evidence>